<dbReference type="InterPro" id="IPR013083">
    <property type="entry name" value="Znf_RING/FYVE/PHD"/>
</dbReference>
<evidence type="ECO:0000313" key="7">
    <source>
        <dbReference type="Proteomes" id="UP001054252"/>
    </source>
</evidence>
<keyword evidence="3" id="KW-0862">Zinc</keyword>
<evidence type="ECO:0000256" key="2">
    <source>
        <dbReference type="ARBA" id="ARBA00022771"/>
    </source>
</evidence>
<evidence type="ECO:0000313" key="6">
    <source>
        <dbReference type="EMBL" id="GKV00675.1"/>
    </source>
</evidence>
<keyword evidence="7" id="KW-1185">Reference proteome</keyword>
<keyword evidence="1" id="KW-0479">Metal-binding</keyword>
<dbReference type="EMBL" id="BPVZ01000016">
    <property type="protein sequence ID" value="GKV00675.1"/>
    <property type="molecule type" value="Genomic_DNA"/>
</dbReference>
<evidence type="ECO:0000256" key="4">
    <source>
        <dbReference type="SAM" id="MobiDB-lite"/>
    </source>
</evidence>
<dbReference type="InterPro" id="IPR011016">
    <property type="entry name" value="Znf_RING-CH"/>
</dbReference>
<gene>
    <name evidence="6" type="ORF">SLEP1_g13331</name>
</gene>
<dbReference type="PANTHER" id="PTHR23012">
    <property type="entry name" value="RING/FYVE/PHD ZINC FINGER DOMAIN-CONTAINING"/>
    <property type="match status" value="1"/>
</dbReference>
<feature type="region of interest" description="Disordered" evidence="4">
    <location>
        <begin position="20"/>
        <end position="50"/>
    </location>
</feature>
<evidence type="ECO:0000256" key="3">
    <source>
        <dbReference type="ARBA" id="ARBA00022833"/>
    </source>
</evidence>
<comment type="caution">
    <text evidence="6">The sequence shown here is derived from an EMBL/GenBank/DDBJ whole genome shotgun (WGS) entry which is preliminary data.</text>
</comment>
<name>A0AAV5IPE0_9ROSI</name>
<feature type="domain" description="RING-CH-type" evidence="5">
    <location>
        <begin position="51"/>
        <end position="111"/>
    </location>
</feature>
<evidence type="ECO:0000256" key="1">
    <source>
        <dbReference type="ARBA" id="ARBA00022723"/>
    </source>
</evidence>
<dbReference type="AlphaFoldDB" id="A0AAV5IPE0"/>
<dbReference type="Gene3D" id="3.30.40.10">
    <property type="entry name" value="Zinc/RING finger domain, C3HC4 (zinc finger)"/>
    <property type="match status" value="1"/>
</dbReference>
<dbReference type="PANTHER" id="PTHR23012:SF175">
    <property type="entry name" value="RING_FYVE_PHD ZINC FINGER SUPERFAMILY PROTEIN"/>
    <property type="match status" value="1"/>
</dbReference>
<dbReference type="Proteomes" id="UP001054252">
    <property type="component" value="Unassembled WGS sequence"/>
</dbReference>
<keyword evidence="2" id="KW-0863">Zinc-finger</keyword>
<proteinExistence type="predicted"/>
<dbReference type="SMART" id="SM00744">
    <property type="entry name" value="RINGv"/>
    <property type="match status" value="1"/>
</dbReference>
<reference evidence="6 7" key="1">
    <citation type="journal article" date="2021" name="Commun. Biol.">
        <title>The genome of Shorea leprosula (Dipterocarpaceae) highlights the ecological relevance of drought in aseasonal tropical rainforests.</title>
        <authorList>
            <person name="Ng K.K.S."/>
            <person name="Kobayashi M.J."/>
            <person name="Fawcett J.A."/>
            <person name="Hatakeyama M."/>
            <person name="Paape T."/>
            <person name="Ng C.H."/>
            <person name="Ang C.C."/>
            <person name="Tnah L.H."/>
            <person name="Lee C.T."/>
            <person name="Nishiyama T."/>
            <person name="Sese J."/>
            <person name="O'Brien M.J."/>
            <person name="Copetti D."/>
            <person name="Mohd Noor M.I."/>
            <person name="Ong R.C."/>
            <person name="Putra M."/>
            <person name="Sireger I.Z."/>
            <person name="Indrioko S."/>
            <person name="Kosugi Y."/>
            <person name="Izuno A."/>
            <person name="Isagi Y."/>
            <person name="Lee S.L."/>
            <person name="Shimizu K.K."/>
        </authorList>
    </citation>
    <scope>NUCLEOTIDE SEQUENCE [LARGE SCALE GENOMIC DNA]</scope>
    <source>
        <strain evidence="6">214</strain>
    </source>
</reference>
<dbReference type="GO" id="GO:0004842">
    <property type="term" value="F:ubiquitin-protein transferase activity"/>
    <property type="evidence" value="ECO:0007669"/>
    <property type="project" value="TreeGrafter"/>
</dbReference>
<sequence>MSDHLVLFVDRLVRPVPVRPVESEAGPSSENVGPSCSLQDRERELDGGEEEPLMQAAECRICQEEDSINNLETPCGCSGSLKYAHRKCVQHWCNEKGDTICEICHQPYQQGYTAPPRPQIEETAIDIGGGWTISGTPLDLRDPRLLAIAEAEHQFLEAEYDEYAASSASGAAFCRSVALIVSL</sequence>
<dbReference type="PROSITE" id="PS51292">
    <property type="entry name" value="ZF_RING_CH"/>
    <property type="match status" value="1"/>
</dbReference>
<feature type="compositionally biased region" description="Polar residues" evidence="4">
    <location>
        <begin position="26"/>
        <end position="38"/>
    </location>
</feature>
<dbReference type="CDD" id="cd16495">
    <property type="entry name" value="RING_CH-C4HC3_MARCH"/>
    <property type="match status" value="1"/>
</dbReference>
<organism evidence="6 7">
    <name type="scientific">Rubroshorea leprosula</name>
    <dbReference type="NCBI Taxonomy" id="152421"/>
    <lineage>
        <taxon>Eukaryota</taxon>
        <taxon>Viridiplantae</taxon>
        <taxon>Streptophyta</taxon>
        <taxon>Embryophyta</taxon>
        <taxon>Tracheophyta</taxon>
        <taxon>Spermatophyta</taxon>
        <taxon>Magnoliopsida</taxon>
        <taxon>eudicotyledons</taxon>
        <taxon>Gunneridae</taxon>
        <taxon>Pentapetalae</taxon>
        <taxon>rosids</taxon>
        <taxon>malvids</taxon>
        <taxon>Malvales</taxon>
        <taxon>Dipterocarpaceae</taxon>
        <taxon>Rubroshorea</taxon>
    </lineage>
</organism>
<dbReference type="InterPro" id="IPR033275">
    <property type="entry name" value="MARCH-like"/>
</dbReference>
<dbReference type="GO" id="GO:0016567">
    <property type="term" value="P:protein ubiquitination"/>
    <property type="evidence" value="ECO:0007669"/>
    <property type="project" value="TreeGrafter"/>
</dbReference>
<protein>
    <recommendedName>
        <fullName evidence="5">RING-CH-type domain-containing protein</fullName>
    </recommendedName>
</protein>
<dbReference type="SUPFAM" id="SSF57850">
    <property type="entry name" value="RING/U-box"/>
    <property type="match status" value="1"/>
</dbReference>
<evidence type="ECO:0000259" key="5">
    <source>
        <dbReference type="PROSITE" id="PS51292"/>
    </source>
</evidence>
<accession>A0AAV5IPE0</accession>
<dbReference type="GO" id="GO:0008270">
    <property type="term" value="F:zinc ion binding"/>
    <property type="evidence" value="ECO:0007669"/>
    <property type="project" value="UniProtKB-KW"/>
</dbReference>
<dbReference type="InterPro" id="IPR022143">
    <property type="entry name" value="DUF3675"/>
</dbReference>
<dbReference type="FunFam" id="3.30.40.10:FF:000146">
    <property type="entry name" value="RING/FYVE/PHD zinc finger protein"/>
    <property type="match status" value="1"/>
</dbReference>
<dbReference type="GO" id="GO:0016020">
    <property type="term" value="C:membrane"/>
    <property type="evidence" value="ECO:0007669"/>
    <property type="project" value="TreeGrafter"/>
</dbReference>
<dbReference type="Pfam" id="PF12906">
    <property type="entry name" value="RINGv"/>
    <property type="match status" value="1"/>
</dbReference>
<dbReference type="Pfam" id="PF12428">
    <property type="entry name" value="DUF3675"/>
    <property type="match status" value="1"/>
</dbReference>